<dbReference type="InterPro" id="IPR020846">
    <property type="entry name" value="MFS_dom"/>
</dbReference>
<evidence type="ECO:0000256" key="4">
    <source>
        <dbReference type="ARBA" id="ARBA00022989"/>
    </source>
</evidence>
<evidence type="ECO:0000256" key="3">
    <source>
        <dbReference type="ARBA" id="ARBA00022692"/>
    </source>
</evidence>
<dbReference type="PRINTS" id="PR01036">
    <property type="entry name" value="TCRTETB"/>
</dbReference>
<dbReference type="OrthoDB" id="102502at2"/>
<dbReference type="KEGG" id="lbt:AYR52_10455"/>
<dbReference type="AlphaFoldDB" id="A0A192GZ43"/>
<keyword evidence="7" id="KW-1185">Reference proteome</keyword>
<dbReference type="Gene3D" id="1.20.1720.10">
    <property type="entry name" value="Multidrug resistance protein D"/>
    <property type="match status" value="1"/>
</dbReference>
<proteinExistence type="predicted"/>
<dbReference type="GO" id="GO:0022857">
    <property type="term" value="F:transmembrane transporter activity"/>
    <property type="evidence" value="ECO:0007669"/>
    <property type="project" value="InterPro"/>
</dbReference>
<evidence type="ECO:0000256" key="5">
    <source>
        <dbReference type="ARBA" id="ARBA00023136"/>
    </source>
</evidence>
<keyword evidence="4" id="KW-1133">Transmembrane helix</keyword>
<dbReference type="GO" id="GO:0005886">
    <property type="term" value="C:plasma membrane"/>
    <property type="evidence" value="ECO:0007669"/>
    <property type="project" value="UniProtKB-SubCell"/>
</dbReference>
<name>A0A192GZ43_9LACO</name>
<keyword evidence="5" id="KW-0472">Membrane</keyword>
<evidence type="ECO:0000256" key="1">
    <source>
        <dbReference type="ARBA" id="ARBA00004651"/>
    </source>
</evidence>
<dbReference type="SUPFAM" id="SSF103473">
    <property type="entry name" value="MFS general substrate transporter"/>
    <property type="match status" value="1"/>
</dbReference>
<evidence type="ECO:0000313" key="6">
    <source>
        <dbReference type="EMBL" id="ANK61799.1"/>
    </source>
</evidence>
<dbReference type="EMBL" id="CP014873">
    <property type="protein sequence ID" value="ANK61799.1"/>
    <property type="molecule type" value="Genomic_DNA"/>
</dbReference>
<dbReference type="PANTHER" id="PTHR42718">
    <property type="entry name" value="MAJOR FACILITATOR SUPERFAMILY MULTIDRUG TRANSPORTER MFSC"/>
    <property type="match status" value="1"/>
</dbReference>
<accession>A0A192GZ43</accession>
<dbReference type="Gene3D" id="1.20.1250.20">
    <property type="entry name" value="MFS general substrate transporter like domains"/>
    <property type="match status" value="1"/>
</dbReference>
<dbReference type="InterPro" id="IPR036259">
    <property type="entry name" value="MFS_trans_sf"/>
</dbReference>
<dbReference type="PANTHER" id="PTHR42718:SF9">
    <property type="entry name" value="MAJOR FACILITATOR SUPERFAMILY MULTIDRUG TRANSPORTER MFSC"/>
    <property type="match status" value="1"/>
</dbReference>
<sequence length="468" mass="50954">MKKHTEWLLLFGTSLVSFMGTLDASVVNIAMPDIAATLHIPMNVVEWVASVYLVTICVLLLFWGKLSDQIGRVNIFQVGTLIFILGSAISGFSSSLIWLLIGRVIQAFGASMTMATNFGIITAIFPKNMQGRAFGLNSLVLQVGNVAGPGVGGIILSYLNWHWIFFINLPIGVAVFVLDWAIFKHETIVWTDISVDWQGFGLYAIMIILFFGMIFYAQVVGFTNPISLLLLAVAIGLLVSFIWTERHVANPIIQLKVFRKANFTIGLISAMLVYIVGYFSNVIMPFYLERTLNMAPKAAGLLLMGIPLANVIAAPIGGYLTDKYGAVLISFFALFIFVIPLVYFQLIQITWAVGLVFIVILFLGIGNGMFQNNPMIMASAPQAYQGVAGSLAALARNIGMTIGLSVATTSLYAGMSMKAGYKLTTYPVGHPAYFMVGMHFSYGLALGLILIAIALVGWVLKTKGPWPV</sequence>
<gene>
    <name evidence="6" type="ORF">AYR53_02870</name>
</gene>
<dbReference type="CDD" id="cd17321">
    <property type="entry name" value="MFS_MMR_MDR_like"/>
    <property type="match status" value="1"/>
</dbReference>
<dbReference type="Pfam" id="PF07690">
    <property type="entry name" value="MFS_1"/>
    <property type="match status" value="1"/>
</dbReference>
<evidence type="ECO:0000313" key="7">
    <source>
        <dbReference type="Proteomes" id="UP000078582"/>
    </source>
</evidence>
<dbReference type="InterPro" id="IPR011701">
    <property type="entry name" value="MFS"/>
</dbReference>
<keyword evidence="2" id="KW-0813">Transport</keyword>
<dbReference type="Proteomes" id="UP000078582">
    <property type="component" value="Chromosome"/>
</dbReference>
<reference evidence="6 7" key="1">
    <citation type="submission" date="2016-03" db="EMBL/GenBank/DDBJ databases">
        <title>Pediococcus and Lactobacillus from brewery environment - whole genome sequencing and assembly.</title>
        <authorList>
            <person name="Behr J."/>
            <person name="Geissler A.J."/>
            <person name="Vogel R.F."/>
        </authorList>
    </citation>
    <scope>NUCLEOTIDE SEQUENCE [LARGE SCALE GENOMIC DNA]</scope>
    <source>
        <strain evidence="6 7">TMW 1.1989</strain>
    </source>
</reference>
<keyword evidence="3" id="KW-0812">Transmembrane</keyword>
<evidence type="ECO:0000256" key="2">
    <source>
        <dbReference type="ARBA" id="ARBA00022448"/>
    </source>
</evidence>
<organism evidence="6 7">
    <name type="scientific">Loigolactobacillus backii</name>
    <dbReference type="NCBI Taxonomy" id="375175"/>
    <lineage>
        <taxon>Bacteria</taxon>
        <taxon>Bacillati</taxon>
        <taxon>Bacillota</taxon>
        <taxon>Bacilli</taxon>
        <taxon>Lactobacillales</taxon>
        <taxon>Lactobacillaceae</taxon>
        <taxon>Loigolactobacillus</taxon>
    </lineage>
</organism>
<dbReference type="PROSITE" id="PS50850">
    <property type="entry name" value="MFS"/>
    <property type="match status" value="1"/>
</dbReference>
<protein>
    <submittedName>
        <fullName evidence="6">MFS transporter permease</fullName>
    </submittedName>
</protein>
<comment type="subcellular location">
    <subcellularLocation>
        <location evidence="1">Cell membrane</location>
        <topology evidence="1">Multi-pass membrane protein</topology>
    </subcellularLocation>
</comment>
<dbReference type="RefSeq" id="WP_068225948.1">
    <property type="nucleotide sequence ID" value="NZ_CP014899.1"/>
</dbReference>